<feature type="domain" description="tRNA synthetases class I (E and Q) anti-codon binding" evidence="13">
    <location>
        <begin position="110"/>
        <end position="183"/>
    </location>
</feature>
<keyword evidence="5" id="KW-0436">Ligase</keyword>
<evidence type="ECO:0000256" key="5">
    <source>
        <dbReference type="ARBA" id="ARBA00022598"/>
    </source>
</evidence>
<evidence type="ECO:0000256" key="6">
    <source>
        <dbReference type="ARBA" id="ARBA00022741"/>
    </source>
</evidence>
<dbReference type="EC" id="6.1.1.17" evidence="3"/>
<dbReference type="GO" id="GO:0004818">
    <property type="term" value="F:glutamate-tRNA ligase activity"/>
    <property type="evidence" value="ECO:0007669"/>
    <property type="project" value="UniProtKB-EC"/>
</dbReference>
<evidence type="ECO:0000259" key="13">
    <source>
        <dbReference type="Pfam" id="PF20974"/>
    </source>
</evidence>
<dbReference type="GO" id="GO:0005737">
    <property type="term" value="C:cytoplasm"/>
    <property type="evidence" value="ECO:0007669"/>
    <property type="project" value="UniProtKB-SubCell"/>
</dbReference>
<keyword evidence="8" id="KW-0648">Protein biosynthesis</keyword>
<sequence>MIDPVCPRHTAILEENRVLLTLLDGPHRPFVRVIPKHKKYTAAGDKTTTFTNKIWIEQADAKAISPNEEITLMDWGNAIVREINKDKNGNVTELTGVLHLEGSFKTTKLKLTWLPDTNELVPLTLVEFRYLITKKKLENEEDIVPVANKDTKKEVGGVGDSNMRRLKRGDILQLERKGYFRCDVPFITPSKPIVLFAIPDGRQTATK</sequence>
<dbReference type="EMBL" id="NBSK02000003">
    <property type="protein sequence ID" value="KAJ0216270.1"/>
    <property type="molecule type" value="Genomic_DNA"/>
</dbReference>
<keyword evidence="4" id="KW-0963">Cytoplasm</keyword>
<dbReference type="InterPro" id="IPR050132">
    <property type="entry name" value="Gln/Glu-tRNA_Ligase"/>
</dbReference>
<evidence type="ECO:0000256" key="9">
    <source>
        <dbReference type="ARBA" id="ARBA00023146"/>
    </source>
</evidence>
<evidence type="ECO:0000256" key="1">
    <source>
        <dbReference type="ARBA" id="ARBA00004496"/>
    </source>
</evidence>
<dbReference type="PANTHER" id="PTHR43097">
    <property type="entry name" value="GLUTAMINE-TRNA LIGASE"/>
    <property type="match status" value="1"/>
</dbReference>
<comment type="similarity">
    <text evidence="2">Belongs to the class-I aminoacyl-tRNA synthetase family. Glutamate--tRNA ligase type 2 subfamily.</text>
</comment>
<dbReference type="InterPro" id="IPR049437">
    <property type="entry name" value="tRNA-synt_1c_C2"/>
</dbReference>
<evidence type="ECO:0000256" key="8">
    <source>
        <dbReference type="ARBA" id="ARBA00022917"/>
    </source>
</evidence>
<evidence type="ECO:0000256" key="11">
    <source>
        <dbReference type="ARBA" id="ARBA00048351"/>
    </source>
</evidence>
<dbReference type="PANTHER" id="PTHR43097:SF5">
    <property type="entry name" value="GLUTAMATE--TRNA LIGASE"/>
    <property type="match status" value="1"/>
</dbReference>
<dbReference type="GO" id="GO:0006418">
    <property type="term" value="P:tRNA aminoacylation for protein translation"/>
    <property type="evidence" value="ECO:0007669"/>
    <property type="project" value="InterPro"/>
</dbReference>
<comment type="caution">
    <text evidence="14">The sequence shown here is derived from an EMBL/GenBank/DDBJ whole genome shotgun (WGS) entry which is preliminary data.</text>
</comment>
<accession>A0A9R1W513</accession>
<dbReference type="Pfam" id="PF20974">
    <property type="entry name" value="tRNA-synt_1c_C2"/>
    <property type="match status" value="1"/>
</dbReference>
<evidence type="ECO:0000256" key="7">
    <source>
        <dbReference type="ARBA" id="ARBA00022840"/>
    </source>
</evidence>
<protein>
    <recommendedName>
        <fullName evidence="3">glutamate--tRNA ligase</fullName>
        <ecNumber evidence="3">6.1.1.17</ecNumber>
    </recommendedName>
    <alternativeName>
        <fullName evidence="10">Glutamyl-tRNA synthetase</fullName>
    </alternativeName>
</protein>
<dbReference type="Pfam" id="PF03950">
    <property type="entry name" value="tRNA-synt_1c_C"/>
    <property type="match status" value="1"/>
</dbReference>
<organism evidence="14 15">
    <name type="scientific">Lactuca sativa</name>
    <name type="common">Garden lettuce</name>
    <dbReference type="NCBI Taxonomy" id="4236"/>
    <lineage>
        <taxon>Eukaryota</taxon>
        <taxon>Viridiplantae</taxon>
        <taxon>Streptophyta</taxon>
        <taxon>Embryophyta</taxon>
        <taxon>Tracheophyta</taxon>
        <taxon>Spermatophyta</taxon>
        <taxon>Magnoliopsida</taxon>
        <taxon>eudicotyledons</taxon>
        <taxon>Gunneridae</taxon>
        <taxon>Pentapetalae</taxon>
        <taxon>asterids</taxon>
        <taxon>campanulids</taxon>
        <taxon>Asterales</taxon>
        <taxon>Asteraceae</taxon>
        <taxon>Cichorioideae</taxon>
        <taxon>Cichorieae</taxon>
        <taxon>Lactucinae</taxon>
        <taxon>Lactuca</taxon>
    </lineage>
</organism>
<dbReference type="Gene3D" id="2.40.240.10">
    <property type="entry name" value="Ribosomal Protein L25, Chain P"/>
    <property type="match status" value="2"/>
</dbReference>
<comment type="subcellular location">
    <subcellularLocation>
        <location evidence="1">Cytoplasm</location>
    </subcellularLocation>
</comment>
<feature type="domain" description="Glutamyl/glutaminyl-tRNA synthetase class Ib anti-codon binding" evidence="12">
    <location>
        <begin position="6"/>
        <end position="95"/>
    </location>
</feature>
<proteinExistence type="inferred from homology"/>
<evidence type="ECO:0000256" key="2">
    <source>
        <dbReference type="ARBA" id="ARBA00008927"/>
    </source>
</evidence>
<dbReference type="InterPro" id="IPR020059">
    <property type="entry name" value="Glu/Gln-tRNA-synth_Ib_codon-bd"/>
</dbReference>
<keyword evidence="7" id="KW-0067">ATP-binding</keyword>
<dbReference type="Proteomes" id="UP000235145">
    <property type="component" value="Unassembled WGS sequence"/>
</dbReference>
<dbReference type="InterPro" id="IPR011035">
    <property type="entry name" value="Ribosomal_bL25/Gln-tRNA_synth"/>
</dbReference>
<keyword evidence="6" id="KW-0547">Nucleotide-binding</keyword>
<evidence type="ECO:0000256" key="3">
    <source>
        <dbReference type="ARBA" id="ARBA00012835"/>
    </source>
</evidence>
<evidence type="ECO:0000256" key="10">
    <source>
        <dbReference type="ARBA" id="ARBA00030865"/>
    </source>
</evidence>
<dbReference type="InterPro" id="IPR020056">
    <property type="entry name" value="Rbsml_bL25/Gln-tRNA_synth_N"/>
</dbReference>
<evidence type="ECO:0000256" key="4">
    <source>
        <dbReference type="ARBA" id="ARBA00022490"/>
    </source>
</evidence>
<name>A0A9R1W513_LACSA</name>
<dbReference type="FunFam" id="2.40.240.10:FF:000004">
    <property type="entry name" value="Glutamyl-tRNA synthetase, cytoplasmic"/>
    <property type="match status" value="1"/>
</dbReference>
<evidence type="ECO:0000313" key="14">
    <source>
        <dbReference type="EMBL" id="KAJ0216270.1"/>
    </source>
</evidence>
<gene>
    <name evidence="14" type="ORF">LSAT_V11C300155430</name>
</gene>
<dbReference type="SUPFAM" id="SSF50715">
    <property type="entry name" value="Ribosomal protein L25-like"/>
    <property type="match status" value="1"/>
</dbReference>
<keyword evidence="9" id="KW-0030">Aminoacyl-tRNA synthetase</keyword>
<reference evidence="14 15" key="1">
    <citation type="journal article" date="2017" name="Nat. Commun.">
        <title>Genome assembly with in vitro proximity ligation data and whole-genome triplication in lettuce.</title>
        <authorList>
            <person name="Reyes-Chin-Wo S."/>
            <person name="Wang Z."/>
            <person name="Yang X."/>
            <person name="Kozik A."/>
            <person name="Arikit S."/>
            <person name="Song C."/>
            <person name="Xia L."/>
            <person name="Froenicke L."/>
            <person name="Lavelle D.O."/>
            <person name="Truco M.J."/>
            <person name="Xia R."/>
            <person name="Zhu S."/>
            <person name="Xu C."/>
            <person name="Xu H."/>
            <person name="Xu X."/>
            <person name="Cox K."/>
            <person name="Korf I."/>
            <person name="Meyers B.C."/>
            <person name="Michelmore R.W."/>
        </authorList>
    </citation>
    <scope>NUCLEOTIDE SEQUENCE [LARGE SCALE GENOMIC DNA]</scope>
    <source>
        <strain evidence="15">cv. Salinas</strain>
        <tissue evidence="14">Seedlings</tissue>
    </source>
</reference>
<dbReference type="GO" id="GO:0005524">
    <property type="term" value="F:ATP binding"/>
    <property type="evidence" value="ECO:0007669"/>
    <property type="project" value="UniProtKB-KW"/>
</dbReference>
<comment type="catalytic activity">
    <reaction evidence="11">
        <text>tRNA(Glu) + L-glutamate + ATP = L-glutamyl-tRNA(Glu) + AMP + diphosphate</text>
        <dbReference type="Rhea" id="RHEA:23540"/>
        <dbReference type="Rhea" id="RHEA-COMP:9663"/>
        <dbReference type="Rhea" id="RHEA-COMP:9680"/>
        <dbReference type="ChEBI" id="CHEBI:29985"/>
        <dbReference type="ChEBI" id="CHEBI:30616"/>
        <dbReference type="ChEBI" id="CHEBI:33019"/>
        <dbReference type="ChEBI" id="CHEBI:78442"/>
        <dbReference type="ChEBI" id="CHEBI:78520"/>
        <dbReference type="ChEBI" id="CHEBI:456215"/>
        <dbReference type="EC" id="6.1.1.17"/>
    </reaction>
</comment>
<evidence type="ECO:0000259" key="12">
    <source>
        <dbReference type="Pfam" id="PF03950"/>
    </source>
</evidence>
<keyword evidence="15" id="KW-1185">Reference proteome</keyword>
<evidence type="ECO:0000313" key="15">
    <source>
        <dbReference type="Proteomes" id="UP000235145"/>
    </source>
</evidence>
<dbReference type="AlphaFoldDB" id="A0A9R1W513"/>